<keyword evidence="4" id="KW-1185">Reference proteome</keyword>
<name>A0A916TLI7_9MICO</name>
<feature type="compositionally biased region" description="Pro residues" evidence="1">
    <location>
        <begin position="169"/>
        <end position="178"/>
    </location>
</feature>
<organism evidence="3 4">
    <name type="scientific">Flexivirga endophytica</name>
    <dbReference type="NCBI Taxonomy" id="1849103"/>
    <lineage>
        <taxon>Bacteria</taxon>
        <taxon>Bacillati</taxon>
        <taxon>Actinomycetota</taxon>
        <taxon>Actinomycetes</taxon>
        <taxon>Micrococcales</taxon>
        <taxon>Dermacoccaceae</taxon>
        <taxon>Flexivirga</taxon>
    </lineage>
</organism>
<dbReference type="GO" id="GO:0008270">
    <property type="term" value="F:zinc ion binding"/>
    <property type="evidence" value="ECO:0007669"/>
    <property type="project" value="InterPro"/>
</dbReference>
<dbReference type="GO" id="GO:0003676">
    <property type="term" value="F:nucleic acid binding"/>
    <property type="evidence" value="ECO:0007669"/>
    <property type="project" value="InterPro"/>
</dbReference>
<dbReference type="Proteomes" id="UP000636793">
    <property type="component" value="Unassembled WGS sequence"/>
</dbReference>
<reference evidence="3" key="1">
    <citation type="journal article" date="2014" name="Int. J. Syst. Evol. Microbiol.">
        <title>Complete genome sequence of Corynebacterium casei LMG S-19264T (=DSM 44701T), isolated from a smear-ripened cheese.</title>
        <authorList>
            <consortium name="US DOE Joint Genome Institute (JGI-PGF)"/>
            <person name="Walter F."/>
            <person name="Albersmeier A."/>
            <person name="Kalinowski J."/>
            <person name="Ruckert C."/>
        </authorList>
    </citation>
    <scope>NUCLEOTIDE SEQUENCE</scope>
    <source>
        <strain evidence="3">CGMCC 1.15085</strain>
    </source>
</reference>
<evidence type="ECO:0000256" key="1">
    <source>
        <dbReference type="SAM" id="MobiDB-lite"/>
    </source>
</evidence>
<dbReference type="GO" id="GO:0004519">
    <property type="term" value="F:endonuclease activity"/>
    <property type="evidence" value="ECO:0007669"/>
    <property type="project" value="InterPro"/>
</dbReference>
<dbReference type="InterPro" id="IPR003615">
    <property type="entry name" value="HNH_nuc"/>
</dbReference>
<gene>
    <name evidence="3" type="ORF">GCM10011492_43110</name>
</gene>
<protein>
    <recommendedName>
        <fullName evidence="2">HNH nuclease domain-containing protein</fullName>
    </recommendedName>
</protein>
<evidence type="ECO:0000313" key="4">
    <source>
        <dbReference type="Proteomes" id="UP000636793"/>
    </source>
</evidence>
<evidence type="ECO:0000259" key="2">
    <source>
        <dbReference type="SMART" id="SM00507"/>
    </source>
</evidence>
<proteinExistence type="predicted"/>
<dbReference type="Pfam" id="PF01844">
    <property type="entry name" value="HNH"/>
    <property type="match status" value="1"/>
</dbReference>
<feature type="domain" description="HNH nuclease" evidence="2">
    <location>
        <begin position="91"/>
        <end position="140"/>
    </location>
</feature>
<dbReference type="SMART" id="SM00507">
    <property type="entry name" value="HNHc"/>
    <property type="match status" value="1"/>
</dbReference>
<dbReference type="Gene3D" id="1.10.30.50">
    <property type="match status" value="1"/>
</dbReference>
<feature type="region of interest" description="Disordered" evidence="1">
    <location>
        <begin position="158"/>
        <end position="178"/>
    </location>
</feature>
<dbReference type="AlphaFoldDB" id="A0A916TLI7"/>
<dbReference type="CDD" id="cd00085">
    <property type="entry name" value="HNHc"/>
    <property type="match status" value="1"/>
</dbReference>
<evidence type="ECO:0000313" key="3">
    <source>
        <dbReference type="EMBL" id="GGB47339.1"/>
    </source>
</evidence>
<dbReference type="RefSeq" id="WP_229749943.1">
    <property type="nucleotide sequence ID" value="NZ_BMHI01000008.1"/>
</dbReference>
<dbReference type="InterPro" id="IPR002711">
    <property type="entry name" value="HNH"/>
</dbReference>
<sequence length="210" mass="22846">MADALVERVTGRTRADNATDVQVNLLMPLDSLTGGTPGFVPGYGPVPADLVRDWFTHGHPTGPLVRRLFTHPGTGDIIGMESRARRYPGLLAWLILFRDQVCRTPWCGAPIRHTDHIHPHATGGPTAERNGQGLCARCNYVKEHPDYHVTGTAAETTTNAGGFTATSHPPAPPGLPPPTTSYVERSLMDITWHHSVSCNDLDDEDDRSND</sequence>
<accession>A0A916TLI7</accession>
<comment type="caution">
    <text evidence="3">The sequence shown here is derived from an EMBL/GenBank/DDBJ whole genome shotgun (WGS) entry which is preliminary data.</text>
</comment>
<dbReference type="EMBL" id="BMHI01000008">
    <property type="protein sequence ID" value="GGB47339.1"/>
    <property type="molecule type" value="Genomic_DNA"/>
</dbReference>
<reference evidence="3" key="2">
    <citation type="submission" date="2020-09" db="EMBL/GenBank/DDBJ databases">
        <authorList>
            <person name="Sun Q."/>
            <person name="Zhou Y."/>
        </authorList>
    </citation>
    <scope>NUCLEOTIDE SEQUENCE</scope>
    <source>
        <strain evidence="3">CGMCC 1.15085</strain>
    </source>
</reference>